<evidence type="ECO:0000313" key="1">
    <source>
        <dbReference type="EMBL" id="CAL5132156.1"/>
    </source>
</evidence>
<dbReference type="Proteomes" id="UP001497525">
    <property type="component" value="Unassembled WGS sequence"/>
</dbReference>
<evidence type="ECO:0000313" key="2">
    <source>
        <dbReference type="Proteomes" id="UP001497525"/>
    </source>
</evidence>
<organism evidence="1 2">
    <name type="scientific">Calicophoron daubneyi</name>
    <name type="common">Rumen fluke</name>
    <name type="synonym">Paramphistomum daubneyi</name>
    <dbReference type="NCBI Taxonomy" id="300641"/>
    <lineage>
        <taxon>Eukaryota</taxon>
        <taxon>Metazoa</taxon>
        <taxon>Spiralia</taxon>
        <taxon>Lophotrochozoa</taxon>
        <taxon>Platyhelminthes</taxon>
        <taxon>Trematoda</taxon>
        <taxon>Digenea</taxon>
        <taxon>Plagiorchiida</taxon>
        <taxon>Pronocephalata</taxon>
        <taxon>Paramphistomoidea</taxon>
        <taxon>Paramphistomidae</taxon>
        <taxon>Calicophoron</taxon>
    </lineage>
</organism>
<sequence>QGPRLPKQRACYAGKNLFRIANYLCKSNRVPCTSLLCSIPIHCLCGLGTGGALVFLNNELAMLAKTCFGLLTICANPIEFRAPVCYAPLIYLACVKPQVFLSTASVV</sequence>
<comment type="caution">
    <text evidence="1">The sequence shown here is derived from an EMBL/GenBank/DDBJ whole genome shotgun (WGS) entry which is preliminary data.</text>
</comment>
<protein>
    <submittedName>
        <fullName evidence="1">Uncharacterized protein</fullName>
    </submittedName>
</protein>
<proteinExistence type="predicted"/>
<dbReference type="EMBL" id="CAXLJL010000118">
    <property type="protein sequence ID" value="CAL5132156.1"/>
    <property type="molecule type" value="Genomic_DNA"/>
</dbReference>
<accession>A0AAV2T5F2</accession>
<gene>
    <name evidence="1" type="ORF">CDAUBV1_LOCUS4866</name>
</gene>
<name>A0AAV2T5F2_CALDB</name>
<feature type="non-terminal residue" evidence="1">
    <location>
        <position position="1"/>
    </location>
</feature>
<dbReference type="AlphaFoldDB" id="A0AAV2T5F2"/>
<reference evidence="1" key="1">
    <citation type="submission" date="2024-06" db="EMBL/GenBank/DDBJ databases">
        <authorList>
            <person name="Liu X."/>
            <person name="Lenzi L."/>
            <person name="Haldenby T S."/>
            <person name="Uol C."/>
        </authorList>
    </citation>
    <scope>NUCLEOTIDE SEQUENCE</scope>
</reference>